<evidence type="ECO:0000256" key="1">
    <source>
        <dbReference type="SAM" id="MobiDB-lite"/>
    </source>
</evidence>
<evidence type="ECO:0000313" key="2">
    <source>
        <dbReference type="EMBL" id="KAK6137631.1"/>
    </source>
</evidence>
<organism evidence="2 3">
    <name type="scientific">Rehmannia glutinosa</name>
    <name type="common">Chinese foxglove</name>
    <dbReference type="NCBI Taxonomy" id="99300"/>
    <lineage>
        <taxon>Eukaryota</taxon>
        <taxon>Viridiplantae</taxon>
        <taxon>Streptophyta</taxon>
        <taxon>Embryophyta</taxon>
        <taxon>Tracheophyta</taxon>
        <taxon>Spermatophyta</taxon>
        <taxon>Magnoliopsida</taxon>
        <taxon>eudicotyledons</taxon>
        <taxon>Gunneridae</taxon>
        <taxon>Pentapetalae</taxon>
        <taxon>asterids</taxon>
        <taxon>lamiids</taxon>
        <taxon>Lamiales</taxon>
        <taxon>Orobanchaceae</taxon>
        <taxon>Rehmannieae</taxon>
        <taxon>Rehmannia</taxon>
    </lineage>
</organism>
<accession>A0ABR0VQU9</accession>
<reference evidence="2 3" key="1">
    <citation type="journal article" date="2021" name="Comput. Struct. Biotechnol. J.">
        <title>De novo genome assembly of the potent medicinal plant Rehmannia glutinosa using nanopore technology.</title>
        <authorList>
            <person name="Ma L."/>
            <person name="Dong C."/>
            <person name="Song C."/>
            <person name="Wang X."/>
            <person name="Zheng X."/>
            <person name="Niu Y."/>
            <person name="Chen S."/>
            <person name="Feng W."/>
        </authorList>
    </citation>
    <scope>NUCLEOTIDE SEQUENCE [LARGE SCALE GENOMIC DNA]</scope>
    <source>
        <strain evidence="2">DH-2019</strain>
    </source>
</reference>
<gene>
    <name evidence="2" type="ORF">DH2020_028557</name>
</gene>
<name>A0ABR0VQU9_REHGL</name>
<protein>
    <submittedName>
        <fullName evidence="2">Uncharacterized protein</fullName>
    </submittedName>
</protein>
<dbReference type="Proteomes" id="UP001318860">
    <property type="component" value="Unassembled WGS sequence"/>
</dbReference>
<evidence type="ECO:0000313" key="3">
    <source>
        <dbReference type="Proteomes" id="UP001318860"/>
    </source>
</evidence>
<sequence length="378" mass="42323">MNDKFGVRGNRRYHILVGLGFRLLTDDDDIRTWALTHVYARELHVYIDDYDYFDCSHVHDIGGWVSLEDDENSDTSSEDYNDAESEDSPSNEADRFDESQKEDDGDDGGDETSRGSDRDVIDNESFGGVEGDVISHEAWDDIEGDDALIDSEFEIEEESSEDDDDALFEDNVDQSQNESSDSLSGEDDLVDVSLDLDECVQSDKEDFMQQHPVYKPAILGISGEREWRQTLFIPPLPPNFGRSVGRPARARRLEPDLASCVQDLTDGDECLTQEKRPTILPPAPNDAVTSEQDTHVVADEASQVCPVSQPPTMPTVGPTVFEQLQMLNEPQPFNPEHFTSRSRLYMSSRSDTAAVFSLSQPGQTIKKIKEEKGKKKVA</sequence>
<keyword evidence="3" id="KW-1185">Reference proteome</keyword>
<dbReference type="EMBL" id="JABTTQ020000822">
    <property type="protein sequence ID" value="KAK6137631.1"/>
    <property type="molecule type" value="Genomic_DNA"/>
</dbReference>
<comment type="caution">
    <text evidence="2">The sequence shown here is derived from an EMBL/GenBank/DDBJ whole genome shotgun (WGS) entry which is preliminary data.</text>
</comment>
<feature type="region of interest" description="Disordered" evidence="1">
    <location>
        <begin position="66"/>
        <end position="141"/>
    </location>
</feature>
<feature type="compositionally biased region" description="Acidic residues" evidence="1">
    <location>
        <begin position="67"/>
        <end position="89"/>
    </location>
</feature>
<proteinExistence type="predicted"/>
<feature type="compositionally biased region" description="Basic and acidic residues" evidence="1">
    <location>
        <begin position="111"/>
        <end position="121"/>
    </location>
</feature>
<feature type="compositionally biased region" description="Acidic residues" evidence="1">
    <location>
        <begin position="100"/>
        <end position="110"/>
    </location>
</feature>
<feature type="compositionally biased region" description="Acidic residues" evidence="1">
    <location>
        <begin position="155"/>
        <end position="172"/>
    </location>
</feature>
<feature type="region of interest" description="Disordered" evidence="1">
    <location>
        <begin position="155"/>
        <end position="190"/>
    </location>
</feature>